<dbReference type="AlphaFoldDB" id="A0A9P7KIA4"/>
<reference evidence="5" key="2">
    <citation type="submission" date="2021-10" db="EMBL/GenBank/DDBJ databases">
        <title>Phylogenomics reveals ancestral predisposition of the termite-cultivated fungus Termitomyces towards a domesticated lifestyle.</title>
        <authorList>
            <person name="Auxier B."/>
            <person name="Grum-Grzhimaylo A."/>
            <person name="Cardenas M.E."/>
            <person name="Lodge J.D."/>
            <person name="Laessoe T."/>
            <person name="Pedersen O."/>
            <person name="Smith M.E."/>
            <person name="Kuyper T.W."/>
            <person name="Franco-Molano E.A."/>
            <person name="Baroni T.J."/>
            <person name="Aanen D.K."/>
        </authorList>
    </citation>
    <scope>NUCLEOTIDE SEQUENCE</scope>
    <source>
        <strain evidence="5">D49</strain>
    </source>
</reference>
<evidence type="ECO:0000256" key="2">
    <source>
        <dbReference type="ARBA" id="ARBA00022741"/>
    </source>
</evidence>
<dbReference type="InterPro" id="IPR027417">
    <property type="entry name" value="P-loop_NTPase"/>
</dbReference>
<evidence type="ECO:0000313" key="5">
    <source>
        <dbReference type="EMBL" id="KAG5650669.1"/>
    </source>
</evidence>
<dbReference type="InterPro" id="IPR011009">
    <property type="entry name" value="Kinase-like_dom_sf"/>
</dbReference>
<comment type="similarity">
    <text evidence="1">Belongs to the protein kinase superfamily. TKL Ser/Thr protein kinase family. ROCO subfamily.</text>
</comment>
<protein>
    <recommendedName>
        <fullName evidence="4">Protein kinase domain-containing protein</fullName>
    </recommendedName>
</protein>
<dbReference type="PANTHER" id="PTHR44329">
    <property type="entry name" value="SERINE/THREONINE-PROTEIN KINASE TNNI3K-RELATED"/>
    <property type="match status" value="1"/>
</dbReference>
<comment type="caution">
    <text evidence="5">The sequence shown here is derived from an EMBL/GenBank/DDBJ whole genome shotgun (WGS) entry which is preliminary data.</text>
</comment>
<evidence type="ECO:0000256" key="3">
    <source>
        <dbReference type="ARBA" id="ARBA00022840"/>
    </source>
</evidence>
<dbReference type="InterPro" id="IPR000719">
    <property type="entry name" value="Prot_kinase_dom"/>
</dbReference>
<dbReference type="Gene3D" id="3.40.50.300">
    <property type="entry name" value="P-loop containing nucleotide triphosphate hydrolases"/>
    <property type="match status" value="1"/>
</dbReference>
<keyword evidence="3" id="KW-0067">ATP-binding</keyword>
<reference evidence="5" key="1">
    <citation type="submission" date="2021-02" db="EMBL/GenBank/DDBJ databases">
        <authorList>
            <person name="Nieuwenhuis M."/>
            <person name="Van De Peppel L.J.J."/>
        </authorList>
    </citation>
    <scope>NUCLEOTIDE SEQUENCE</scope>
    <source>
        <strain evidence="5">D49</strain>
    </source>
</reference>
<sequence>MYFVNCAAGKEVSPPARGLTATTFAIAQFIVSHPRDSKNQFILVDKPGLGTGAREDQKIMKQLAEWLKKSSSAKAPRKIAILYLVEIDRNISPTSDVYLFPKNLIAQGVSQNSIILTTKLENLLDTQPGHIRRSLISQEYLSEIPVRAFDNSSESAWKILDSIDGSAVDVTQFRRKLAKVVSVTLLGSVWTLFGRGNDKPSLPGKDVADLVDVGENGGSFEADASELSKEVDPAIMARLQELSSTLGPALLDKEIYRKLLACRGPEAQALLDTFQSVGGSSFLVSSHTNYGYLKILRADIEKGAGRRNLIYATKRLSTNSQLYPSAFILGDIERLDEQPVATGAFGAFADICRGTFQKQAVCLKVIRMVQGTSYDKVSKMIAHEAILWGQLSHPNLLPLWGLFRMGRQLSLVSPWANNGNLVEYIQKRPTADRLLFCTDVAEGINYLHENEIVHGDLKGLNILVSDSGRACLADFGISSIDDPEILHWATQSAAAGGRGGTVRWQAPELFVDGDDFDPETSPPNTKAVDIYAWSCICLEIFTGTFPFAHIPLNSVVLMEVAKGARPPLPEDNQAYKWMGLSSEMRQLMEDCWERDPTKRPDSSHVLRRLAAVKPHDKRPPGGWRLGPAMYRHNLSSADVPLTLESLEEILRRDPPP</sequence>
<proteinExistence type="inferred from homology"/>
<dbReference type="InterPro" id="IPR008271">
    <property type="entry name" value="Ser/Thr_kinase_AS"/>
</dbReference>
<feature type="domain" description="Protein kinase" evidence="4">
    <location>
        <begin position="334"/>
        <end position="612"/>
    </location>
</feature>
<name>A0A9P7KIA4_9AGAR</name>
<dbReference type="OrthoDB" id="4062651at2759"/>
<evidence type="ECO:0000256" key="1">
    <source>
        <dbReference type="ARBA" id="ARBA00008171"/>
    </source>
</evidence>
<dbReference type="InterPro" id="IPR051681">
    <property type="entry name" value="Ser/Thr_Kinases-Pseudokinases"/>
</dbReference>
<dbReference type="Proteomes" id="UP000717328">
    <property type="component" value="Unassembled WGS sequence"/>
</dbReference>
<dbReference type="SUPFAM" id="SSF56112">
    <property type="entry name" value="Protein kinase-like (PK-like)"/>
    <property type="match status" value="1"/>
</dbReference>
<organism evidence="5 6">
    <name type="scientific">Sphagnurus paluster</name>
    <dbReference type="NCBI Taxonomy" id="117069"/>
    <lineage>
        <taxon>Eukaryota</taxon>
        <taxon>Fungi</taxon>
        <taxon>Dikarya</taxon>
        <taxon>Basidiomycota</taxon>
        <taxon>Agaricomycotina</taxon>
        <taxon>Agaricomycetes</taxon>
        <taxon>Agaricomycetidae</taxon>
        <taxon>Agaricales</taxon>
        <taxon>Tricholomatineae</taxon>
        <taxon>Lyophyllaceae</taxon>
        <taxon>Sphagnurus</taxon>
    </lineage>
</organism>
<dbReference type="PANTHER" id="PTHR44329:SF298">
    <property type="entry name" value="MIXED LINEAGE KINASE DOMAIN-LIKE PROTEIN"/>
    <property type="match status" value="1"/>
</dbReference>
<evidence type="ECO:0000259" key="4">
    <source>
        <dbReference type="PROSITE" id="PS50011"/>
    </source>
</evidence>
<dbReference type="SMART" id="SM00220">
    <property type="entry name" value="S_TKc"/>
    <property type="match status" value="1"/>
</dbReference>
<gene>
    <name evidence="5" type="ORF">H0H81_011446</name>
</gene>
<dbReference type="Pfam" id="PF07714">
    <property type="entry name" value="PK_Tyr_Ser-Thr"/>
    <property type="match status" value="1"/>
</dbReference>
<keyword evidence="2" id="KW-0547">Nucleotide-binding</keyword>
<evidence type="ECO:0000313" key="6">
    <source>
        <dbReference type="Proteomes" id="UP000717328"/>
    </source>
</evidence>
<dbReference type="GO" id="GO:0004674">
    <property type="term" value="F:protein serine/threonine kinase activity"/>
    <property type="evidence" value="ECO:0007669"/>
    <property type="project" value="TreeGrafter"/>
</dbReference>
<feature type="non-terminal residue" evidence="5">
    <location>
        <position position="656"/>
    </location>
</feature>
<accession>A0A9P7KIA4</accession>
<dbReference type="EMBL" id="JABCKI010000390">
    <property type="protein sequence ID" value="KAG5650669.1"/>
    <property type="molecule type" value="Genomic_DNA"/>
</dbReference>
<dbReference type="PROSITE" id="PS00108">
    <property type="entry name" value="PROTEIN_KINASE_ST"/>
    <property type="match status" value="1"/>
</dbReference>
<dbReference type="Gene3D" id="1.10.510.10">
    <property type="entry name" value="Transferase(Phosphotransferase) domain 1"/>
    <property type="match status" value="1"/>
</dbReference>
<dbReference type="GO" id="GO:0005524">
    <property type="term" value="F:ATP binding"/>
    <property type="evidence" value="ECO:0007669"/>
    <property type="project" value="UniProtKB-KW"/>
</dbReference>
<dbReference type="PROSITE" id="PS50011">
    <property type="entry name" value="PROTEIN_KINASE_DOM"/>
    <property type="match status" value="1"/>
</dbReference>
<dbReference type="InterPro" id="IPR001245">
    <property type="entry name" value="Ser-Thr/Tyr_kinase_cat_dom"/>
</dbReference>
<keyword evidence="6" id="KW-1185">Reference proteome</keyword>